<dbReference type="OrthoDB" id="69195at2"/>
<dbReference type="SUPFAM" id="SSF52833">
    <property type="entry name" value="Thioredoxin-like"/>
    <property type="match status" value="1"/>
</dbReference>
<accession>A0A2L0F343</accession>
<dbReference type="GO" id="GO:0008379">
    <property type="term" value="F:thioredoxin peroxidase activity"/>
    <property type="evidence" value="ECO:0007669"/>
    <property type="project" value="TreeGrafter"/>
</dbReference>
<evidence type="ECO:0000256" key="1">
    <source>
        <dbReference type="ARBA" id="ARBA00003330"/>
    </source>
</evidence>
<evidence type="ECO:0000256" key="3">
    <source>
        <dbReference type="ARBA" id="ARBA00022559"/>
    </source>
</evidence>
<dbReference type="EMBL" id="CP012673">
    <property type="protein sequence ID" value="AUX45995.1"/>
    <property type="molecule type" value="Genomic_DNA"/>
</dbReference>
<keyword evidence="7" id="KW-0676">Redox-active center</keyword>
<evidence type="ECO:0000256" key="11">
    <source>
        <dbReference type="ARBA" id="ARBA00049091"/>
    </source>
</evidence>
<evidence type="ECO:0000256" key="2">
    <source>
        <dbReference type="ARBA" id="ARBA00013017"/>
    </source>
</evidence>
<dbReference type="GO" id="GO:0005737">
    <property type="term" value="C:cytoplasm"/>
    <property type="evidence" value="ECO:0007669"/>
    <property type="project" value="TreeGrafter"/>
</dbReference>
<comment type="similarity">
    <text evidence="9">Belongs to the peroxiredoxin family. BCP/PrxQ subfamily.</text>
</comment>
<dbReference type="InterPro" id="IPR050924">
    <property type="entry name" value="Peroxiredoxin_BCP/PrxQ"/>
</dbReference>
<evidence type="ECO:0000256" key="12">
    <source>
        <dbReference type="SAM" id="MobiDB-lite"/>
    </source>
</evidence>
<protein>
    <recommendedName>
        <fullName evidence="2">thioredoxin-dependent peroxiredoxin</fullName>
        <ecNumber evidence="2">1.11.1.24</ecNumber>
    </recommendedName>
    <alternativeName>
        <fullName evidence="8">Thioredoxin peroxidase</fullName>
    </alternativeName>
    <alternativeName>
        <fullName evidence="10">Thioredoxin-dependent peroxiredoxin Bcp</fullName>
    </alternativeName>
</protein>
<keyword evidence="3" id="KW-0575">Peroxidase</keyword>
<sequence>MLKVGERAPEIDKLSTDGQRFVLSQQRGLCTVVFFFPKAFTPGCTVETKNFRDNFAEIALSGASIVGVSADDHRTQCRFAASQQVPFPMIADDDRSVCRAYGVLWPLVALPRRITYVIDPDMHIAAVFRHEIRVKRHRDDVLSFLNERFLAARPPAISTATPPLAGGTGAPVSASGDLAPQPAAPSGLPVASAPGRPGEPPAGDVPSPSEAPASPGQRS</sequence>
<dbReference type="PANTHER" id="PTHR42801">
    <property type="entry name" value="THIOREDOXIN-DEPENDENT PEROXIDE REDUCTASE"/>
    <property type="match status" value="1"/>
</dbReference>
<dbReference type="InterPro" id="IPR036249">
    <property type="entry name" value="Thioredoxin-like_sf"/>
</dbReference>
<comment type="catalytic activity">
    <reaction evidence="11">
        <text>a hydroperoxide + [thioredoxin]-dithiol = an alcohol + [thioredoxin]-disulfide + H2O</text>
        <dbReference type="Rhea" id="RHEA:62620"/>
        <dbReference type="Rhea" id="RHEA-COMP:10698"/>
        <dbReference type="Rhea" id="RHEA-COMP:10700"/>
        <dbReference type="ChEBI" id="CHEBI:15377"/>
        <dbReference type="ChEBI" id="CHEBI:29950"/>
        <dbReference type="ChEBI" id="CHEBI:30879"/>
        <dbReference type="ChEBI" id="CHEBI:35924"/>
        <dbReference type="ChEBI" id="CHEBI:50058"/>
        <dbReference type="EC" id="1.11.1.24"/>
    </reaction>
</comment>
<dbReference type="RefSeq" id="WP_104984286.1">
    <property type="nucleotide sequence ID" value="NZ_CP012673.1"/>
</dbReference>
<dbReference type="InterPro" id="IPR013766">
    <property type="entry name" value="Thioredoxin_domain"/>
</dbReference>
<dbReference type="GO" id="GO:0034599">
    <property type="term" value="P:cellular response to oxidative stress"/>
    <property type="evidence" value="ECO:0007669"/>
    <property type="project" value="TreeGrafter"/>
</dbReference>
<evidence type="ECO:0000256" key="9">
    <source>
        <dbReference type="ARBA" id="ARBA00038489"/>
    </source>
</evidence>
<name>A0A2L0F343_SORCE</name>
<evidence type="ECO:0000256" key="7">
    <source>
        <dbReference type="ARBA" id="ARBA00023284"/>
    </source>
</evidence>
<evidence type="ECO:0000313" key="15">
    <source>
        <dbReference type="Proteomes" id="UP000238348"/>
    </source>
</evidence>
<dbReference type="PANTHER" id="PTHR42801:SF4">
    <property type="entry name" value="AHPC_TSA FAMILY PROTEIN"/>
    <property type="match status" value="1"/>
</dbReference>
<dbReference type="GO" id="GO:0045454">
    <property type="term" value="P:cell redox homeostasis"/>
    <property type="evidence" value="ECO:0007669"/>
    <property type="project" value="TreeGrafter"/>
</dbReference>
<dbReference type="EC" id="1.11.1.24" evidence="2"/>
<evidence type="ECO:0000256" key="5">
    <source>
        <dbReference type="ARBA" id="ARBA00023002"/>
    </source>
</evidence>
<keyword evidence="5" id="KW-0560">Oxidoreductase</keyword>
<reference evidence="14 15" key="1">
    <citation type="submission" date="2015-09" db="EMBL/GenBank/DDBJ databases">
        <title>Sorangium comparison.</title>
        <authorList>
            <person name="Zaburannyi N."/>
            <person name="Bunk B."/>
            <person name="Overmann J."/>
            <person name="Mueller R."/>
        </authorList>
    </citation>
    <scope>NUCLEOTIDE SEQUENCE [LARGE SCALE GENOMIC DNA]</scope>
    <source>
        <strain evidence="14 15">So ce26</strain>
    </source>
</reference>
<evidence type="ECO:0000313" key="14">
    <source>
        <dbReference type="EMBL" id="AUX45995.1"/>
    </source>
</evidence>
<dbReference type="Gene3D" id="3.40.30.10">
    <property type="entry name" value="Glutaredoxin"/>
    <property type="match status" value="1"/>
</dbReference>
<evidence type="ECO:0000256" key="8">
    <source>
        <dbReference type="ARBA" id="ARBA00032824"/>
    </source>
</evidence>
<dbReference type="PROSITE" id="PS51352">
    <property type="entry name" value="THIOREDOXIN_2"/>
    <property type="match status" value="1"/>
</dbReference>
<organism evidence="14 15">
    <name type="scientific">Sorangium cellulosum</name>
    <name type="common">Polyangium cellulosum</name>
    <dbReference type="NCBI Taxonomy" id="56"/>
    <lineage>
        <taxon>Bacteria</taxon>
        <taxon>Pseudomonadati</taxon>
        <taxon>Myxococcota</taxon>
        <taxon>Polyangia</taxon>
        <taxon>Polyangiales</taxon>
        <taxon>Polyangiaceae</taxon>
        <taxon>Sorangium</taxon>
    </lineage>
</organism>
<evidence type="ECO:0000256" key="4">
    <source>
        <dbReference type="ARBA" id="ARBA00022862"/>
    </source>
</evidence>
<dbReference type="Proteomes" id="UP000238348">
    <property type="component" value="Chromosome"/>
</dbReference>
<comment type="function">
    <text evidence="1">Thiol-specific peroxidase that catalyzes the reduction of hydrogen peroxide and organic hydroperoxides to water and alcohols, respectively. Plays a role in cell protection against oxidative stress by detoxifying peroxides and as sensor of hydrogen peroxide-mediated signaling events.</text>
</comment>
<dbReference type="Pfam" id="PF00578">
    <property type="entry name" value="AhpC-TSA"/>
    <property type="match status" value="1"/>
</dbReference>
<dbReference type="AlphaFoldDB" id="A0A2L0F343"/>
<proteinExistence type="inferred from homology"/>
<evidence type="ECO:0000256" key="6">
    <source>
        <dbReference type="ARBA" id="ARBA00023157"/>
    </source>
</evidence>
<evidence type="ECO:0000259" key="13">
    <source>
        <dbReference type="PROSITE" id="PS51352"/>
    </source>
</evidence>
<feature type="domain" description="Thioredoxin" evidence="13">
    <location>
        <begin position="2"/>
        <end position="150"/>
    </location>
</feature>
<keyword evidence="4" id="KW-0049">Antioxidant</keyword>
<feature type="region of interest" description="Disordered" evidence="12">
    <location>
        <begin position="157"/>
        <end position="219"/>
    </location>
</feature>
<keyword evidence="6" id="KW-1015">Disulfide bond</keyword>
<evidence type="ECO:0000256" key="10">
    <source>
        <dbReference type="ARBA" id="ARBA00042639"/>
    </source>
</evidence>
<dbReference type="InterPro" id="IPR000866">
    <property type="entry name" value="AhpC/TSA"/>
</dbReference>
<dbReference type="CDD" id="cd03017">
    <property type="entry name" value="PRX_BCP"/>
    <property type="match status" value="1"/>
</dbReference>
<gene>
    <name evidence="14" type="ORF">SOCE26_074980</name>
</gene>